<dbReference type="SUPFAM" id="SSF50486">
    <property type="entry name" value="FMT C-terminal domain-like"/>
    <property type="match status" value="1"/>
</dbReference>
<evidence type="ECO:0000256" key="3">
    <source>
        <dbReference type="ARBA" id="ARBA00014185"/>
    </source>
</evidence>
<accession>A0AAV9IYI0</accession>
<dbReference type="GO" id="GO:0005739">
    <property type="term" value="C:mitochondrion"/>
    <property type="evidence" value="ECO:0007669"/>
    <property type="project" value="TreeGrafter"/>
</dbReference>
<dbReference type="CDD" id="cd08704">
    <property type="entry name" value="Met_tRNA_FMT_C"/>
    <property type="match status" value="1"/>
</dbReference>
<dbReference type="HAMAP" id="MF_00182">
    <property type="entry name" value="Formyl_trans"/>
    <property type="match status" value="1"/>
</dbReference>
<dbReference type="CDD" id="cd08646">
    <property type="entry name" value="FMT_core_Met-tRNA-FMT_N"/>
    <property type="match status" value="1"/>
</dbReference>
<dbReference type="NCBIfam" id="TIGR00460">
    <property type="entry name" value="fmt"/>
    <property type="match status" value="1"/>
</dbReference>
<evidence type="ECO:0000256" key="4">
    <source>
        <dbReference type="ARBA" id="ARBA00022679"/>
    </source>
</evidence>
<dbReference type="Pfam" id="PF00551">
    <property type="entry name" value="Formyl_trans_N"/>
    <property type="match status" value="1"/>
</dbReference>
<dbReference type="InterPro" id="IPR044135">
    <property type="entry name" value="Met-tRNA-FMT_C"/>
</dbReference>
<feature type="domain" description="Formyl transferase N-terminal" evidence="6">
    <location>
        <begin position="110"/>
        <end position="260"/>
    </location>
</feature>
<dbReference type="SUPFAM" id="SSF53328">
    <property type="entry name" value="Formyltransferase"/>
    <property type="match status" value="1"/>
</dbReference>
<dbReference type="Gene3D" id="3.40.50.12230">
    <property type="match status" value="1"/>
</dbReference>
<gene>
    <name evidence="8" type="ORF">CDCA_CDCA12G3347</name>
</gene>
<feature type="domain" description="Formyl transferase C-terminal" evidence="7">
    <location>
        <begin position="306"/>
        <end position="420"/>
    </location>
</feature>
<dbReference type="InterPro" id="IPR005793">
    <property type="entry name" value="Formyl_trans_C"/>
</dbReference>
<comment type="caution">
    <text evidence="8">The sequence shown here is derived from an EMBL/GenBank/DDBJ whole genome shotgun (WGS) entry which is preliminary data.</text>
</comment>
<sequence>MHRFSSRTTVWRSVSFVLPARTSGDCRCWPPSLRRRWLRWSHRPLSRWKRGDRCSQHARRLACTLAPSSPASPSARRRILFMGTPEVARDALEQLVRSLDEPDATAAAPFYVAAVVTQPPAPSGRRRSAALQPSPVHQYAEEVLRVPVYTPGSVRHDEAFLRDIAHQLAPDLVVTAAYGQWLPTRFLHIAPLGTLNIHPSLLPRYRGAAPVQRALLDGVRETGVSIVRSVREMDAGPIVLQERVPVDEEVQAPQLLQQLFLLGARLLAQSILRRAGMERVDNIAEMDALLGTVREQQHAHATHAPKLGKADARLTFCETATRVHNRVRALAGWPGTWVDVQVLPSAGDRLKEPTVLRLKVICTRVVRAEAGAALGVHEVHFCQETQALRFTCDDGSQLDVLQVQLPGKRVMQAREFWNGLRGRALQRLRVPY</sequence>
<keyword evidence="9" id="KW-1185">Reference proteome</keyword>
<keyword evidence="5" id="KW-0648">Protein biosynthesis</keyword>
<dbReference type="InterPro" id="IPR005794">
    <property type="entry name" value="Fmt"/>
</dbReference>
<dbReference type="InterPro" id="IPR002376">
    <property type="entry name" value="Formyl_transf_N"/>
</dbReference>
<dbReference type="InterPro" id="IPR041711">
    <property type="entry name" value="Met-tRNA-FMT_N"/>
</dbReference>
<dbReference type="InterPro" id="IPR011034">
    <property type="entry name" value="Formyl_transferase-like_C_sf"/>
</dbReference>
<dbReference type="GO" id="GO:0004479">
    <property type="term" value="F:methionyl-tRNA formyltransferase activity"/>
    <property type="evidence" value="ECO:0007669"/>
    <property type="project" value="UniProtKB-EC"/>
</dbReference>
<organism evidence="8 9">
    <name type="scientific">Cyanidium caldarium</name>
    <name type="common">Red alga</name>
    <dbReference type="NCBI Taxonomy" id="2771"/>
    <lineage>
        <taxon>Eukaryota</taxon>
        <taxon>Rhodophyta</taxon>
        <taxon>Bangiophyceae</taxon>
        <taxon>Cyanidiales</taxon>
        <taxon>Cyanidiaceae</taxon>
        <taxon>Cyanidium</taxon>
    </lineage>
</organism>
<evidence type="ECO:0000256" key="1">
    <source>
        <dbReference type="ARBA" id="ARBA00010699"/>
    </source>
</evidence>
<evidence type="ECO:0000259" key="7">
    <source>
        <dbReference type="Pfam" id="PF02911"/>
    </source>
</evidence>
<comment type="similarity">
    <text evidence="1">Belongs to the Fmt family.</text>
</comment>
<evidence type="ECO:0000313" key="9">
    <source>
        <dbReference type="Proteomes" id="UP001301350"/>
    </source>
</evidence>
<evidence type="ECO:0000313" key="8">
    <source>
        <dbReference type="EMBL" id="KAK4537322.1"/>
    </source>
</evidence>
<protein>
    <recommendedName>
        <fullName evidence="3">Methionyl-tRNA formyltransferase, mitochondrial</fullName>
        <ecNumber evidence="2">2.1.2.9</ecNumber>
    </recommendedName>
</protein>
<dbReference type="Proteomes" id="UP001301350">
    <property type="component" value="Unassembled WGS sequence"/>
</dbReference>
<dbReference type="AlphaFoldDB" id="A0AAV9IYI0"/>
<dbReference type="Pfam" id="PF02911">
    <property type="entry name" value="Formyl_trans_C"/>
    <property type="match status" value="1"/>
</dbReference>
<keyword evidence="4" id="KW-0808">Transferase</keyword>
<dbReference type="EMBL" id="JANCYW010000012">
    <property type="protein sequence ID" value="KAK4537322.1"/>
    <property type="molecule type" value="Genomic_DNA"/>
</dbReference>
<name>A0AAV9IYI0_CYACA</name>
<evidence type="ECO:0000259" key="6">
    <source>
        <dbReference type="Pfam" id="PF00551"/>
    </source>
</evidence>
<reference evidence="8 9" key="1">
    <citation type="submission" date="2022-07" db="EMBL/GenBank/DDBJ databases">
        <title>Genome-wide signatures of adaptation to extreme environments.</title>
        <authorList>
            <person name="Cho C.H."/>
            <person name="Yoon H.S."/>
        </authorList>
    </citation>
    <scope>NUCLEOTIDE SEQUENCE [LARGE SCALE GENOMIC DNA]</scope>
    <source>
        <strain evidence="8 9">DBV 063 E5</strain>
    </source>
</reference>
<evidence type="ECO:0000256" key="5">
    <source>
        <dbReference type="ARBA" id="ARBA00022917"/>
    </source>
</evidence>
<dbReference type="EC" id="2.1.2.9" evidence="2"/>
<dbReference type="PANTHER" id="PTHR11138:SF5">
    <property type="entry name" value="METHIONYL-TRNA FORMYLTRANSFERASE, MITOCHONDRIAL"/>
    <property type="match status" value="1"/>
</dbReference>
<evidence type="ECO:0000256" key="2">
    <source>
        <dbReference type="ARBA" id="ARBA00012261"/>
    </source>
</evidence>
<dbReference type="InterPro" id="IPR036477">
    <property type="entry name" value="Formyl_transf_N_sf"/>
</dbReference>
<proteinExistence type="inferred from homology"/>
<dbReference type="PANTHER" id="PTHR11138">
    <property type="entry name" value="METHIONYL-TRNA FORMYLTRANSFERASE"/>
    <property type="match status" value="1"/>
</dbReference>